<organism evidence="8 9">
    <name type="scientific">Podospora didyma</name>
    <dbReference type="NCBI Taxonomy" id="330526"/>
    <lineage>
        <taxon>Eukaryota</taxon>
        <taxon>Fungi</taxon>
        <taxon>Dikarya</taxon>
        <taxon>Ascomycota</taxon>
        <taxon>Pezizomycotina</taxon>
        <taxon>Sordariomycetes</taxon>
        <taxon>Sordariomycetidae</taxon>
        <taxon>Sordariales</taxon>
        <taxon>Podosporaceae</taxon>
        <taxon>Podospora</taxon>
    </lineage>
</organism>
<accession>A0AAE0KAS8</accession>
<dbReference type="EMBL" id="JAULSW010000008">
    <property type="protein sequence ID" value="KAK3372677.1"/>
    <property type="molecule type" value="Genomic_DNA"/>
</dbReference>
<dbReference type="Gene3D" id="3.40.30.10">
    <property type="entry name" value="Glutaredoxin"/>
    <property type="match status" value="2"/>
</dbReference>
<keyword evidence="9" id="KW-1185">Reference proteome</keyword>
<dbReference type="CDD" id="cd02982">
    <property type="entry name" value="PDI_b'_family"/>
    <property type="match status" value="1"/>
</dbReference>
<evidence type="ECO:0000256" key="1">
    <source>
        <dbReference type="ARBA" id="ARBA00001182"/>
    </source>
</evidence>
<keyword evidence="5" id="KW-0256">Endoplasmic reticulum</keyword>
<dbReference type="InterPro" id="IPR036249">
    <property type="entry name" value="Thioredoxin-like_sf"/>
</dbReference>
<dbReference type="EC" id="5.3.4.1" evidence="4"/>
<gene>
    <name evidence="8" type="ORF">B0H63DRAFT_503719</name>
</gene>
<evidence type="ECO:0000256" key="3">
    <source>
        <dbReference type="ARBA" id="ARBA00006347"/>
    </source>
</evidence>
<comment type="subcellular location">
    <subcellularLocation>
        <location evidence="2">Endoplasmic reticulum lumen</location>
    </subcellularLocation>
</comment>
<protein>
    <recommendedName>
        <fullName evidence="4">protein disulfide-isomerase</fullName>
        <ecNumber evidence="4">5.3.4.1</ecNumber>
    </recommendedName>
</protein>
<dbReference type="AlphaFoldDB" id="A0AAE0KAS8"/>
<comment type="catalytic activity">
    <reaction evidence="1">
        <text>Catalyzes the rearrangement of -S-S- bonds in proteins.</text>
        <dbReference type="EC" id="5.3.4.1"/>
    </reaction>
</comment>
<evidence type="ECO:0000256" key="6">
    <source>
        <dbReference type="ARBA" id="ARBA00023235"/>
    </source>
</evidence>
<evidence type="ECO:0000256" key="2">
    <source>
        <dbReference type="ARBA" id="ARBA00004319"/>
    </source>
</evidence>
<dbReference type="GO" id="GO:0003756">
    <property type="term" value="F:protein disulfide isomerase activity"/>
    <property type="evidence" value="ECO:0007669"/>
    <property type="project" value="UniProtKB-EC"/>
</dbReference>
<proteinExistence type="inferred from homology"/>
<reference evidence="8" key="1">
    <citation type="journal article" date="2023" name="Mol. Phylogenet. Evol.">
        <title>Genome-scale phylogeny and comparative genomics of the fungal order Sordariales.</title>
        <authorList>
            <person name="Hensen N."/>
            <person name="Bonometti L."/>
            <person name="Westerberg I."/>
            <person name="Brannstrom I.O."/>
            <person name="Guillou S."/>
            <person name="Cros-Aarteil S."/>
            <person name="Calhoun S."/>
            <person name="Haridas S."/>
            <person name="Kuo A."/>
            <person name="Mondo S."/>
            <person name="Pangilinan J."/>
            <person name="Riley R."/>
            <person name="LaButti K."/>
            <person name="Andreopoulos B."/>
            <person name="Lipzen A."/>
            <person name="Chen C."/>
            <person name="Yan M."/>
            <person name="Daum C."/>
            <person name="Ng V."/>
            <person name="Clum A."/>
            <person name="Steindorff A."/>
            <person name="Ohm R.A."/>
            <person name="Martin F."/>
            <person name="Silar P."/>
            <person name="Natvig D.O."/>
            <person name="Lalanne C."/>
            <person name="Gautier V."/>
            <person name="Ament-Velasquez S.L."/>
            <person name="Kruys A."/>
            <person name="Hutchinson M.I."/>
            <person name="Powell A.J."/>
            <person name="Barry K."/>
            <person name="Miller A.N."/>
            <person name="Grigoriev I.V."/>
            <person name="Debuchy R."/>
            <person name="Gladieux P."/>
            <person name="Hiltunen Thoren M."/>
            <person name="Johannesson H."/>
        </authorList>
    </citation>
    <scope>NUCLEOTIDE SEQUENCE</scope>
    <source>
        <strain evidence="8">CBS 232.78</strain>
    </source>
</reference>
<dbReference type="PANTHER" id="PTHR18929">
    <property type="entry name" value="PROTEIN DISULFIDE ISOMERASE"/>
    <property type="match status" value="1"/>
</dbReference>
<reference evidence="8" key="2">
    <citation type="submission" date="2023-06" db="EMBL/GenBank/DDBJ databases">
        <authorList>
            <consortium name="Lawrence Berkeley National Laboratory"/>
            <person name="Haridas S."/>
            <person name="Hensen N."/>
            <person name="Bonometti L."/>
            <person name="Westerberg I."/>
            <person name="Brannstrom I.O."/>
            <person name="Guillou S."/>
            <person name="Cros-Aarteil S."/>
            <person name="Calhoun S."/>
            <person name="Kuo A."/>
            <person name="Mondo S."/>
            <person name="Pangilinan J."/>
            <person name="Riley R."/>
            <person name="LaButti K."/>
            <person name="Andreopoulos B."/>
            <person name="Lipzen A."/>
            <person name="Chen C."/>
            <person name="Yanf M."/>
            <person name="Daum C."/>
            <person name="Ng V."/>
            <person name="Clum A."/>
            <person name="Steindorff A."/>
            <person name="Ohm R."/>
            <person name="Martin F."/>
            <person name="Silar P."/>
            <person name="Natvig D."/>
            <person name="Lalanne C."/>
            <person name="Gautier V."/>
            <person name="Ament-velasquez S.L."/>
            <person name="Kruys A."/>
            <person name="Hutchinson M.I."/>
            <person name="Powell A.J."/>
            <person name="Barry K."/>
            <person name="Miller A.N."/>
            <person name="Grigoriev I.V."/>
            <person name="Debuchy R."/>
            <person name="Gladieux P."/>
            <person name="Thoren M.H."/>
            <person name="Johannesson H."/>
        </authorList>
    </citation>
    <scope>NUCLEOTIDE SEQUENCE</scope>
    <source>
        <strain evidence="8">CBS 232.78</strain>
    </source>
</reference>
<evidence type="ECO:0000256" key="4">
    <source>
        <dbReference type="ARBA" id="ARBA00012723"/>
    </source>
</evidence>
<evidence type="ECO:0000313" key="9">
    <source>
        <dbReference type="Proteomes" id="UP001285441"/>
    </source>
</evidence>
<dbReference type="CDD" id="cd02961">
    <property type="entry name" value="PDI_a_family"/>
    <property type="match status" value="1"/>
</dbReference>
<dbReference type="PANTHER" id="PTHR18929:SF132">
    <property type="entry name" value="PROTEIN DISULFIDE-ISOMERASE A3"/>
    <property type="match status" value="1"/>
</dbReference>
<dbReference type="GO" id="GO:0006457">
    <property type="term" value="P:protein folding"/>
    <property type="evidence" value="ECO:0007669"/>
    <property type="project" value="TreeGrafter"/>
</dbReference>
<keyword evidence="6" id="KW-0413">Isomerase</keyword>
<evidence type="ECO:0000256" key="7">
    <source>
        <dbReference type="ARBA" id="ARBA00023284"/>
    </source>
</evidence>
<dbReference type="GO" id="GO:0034976">
    <property type="term" value="P:response to endoplasmic reticulum stress"/>
    <property type="evidence" value="ECO:0007669"/>
    <property type="project" value="TreeGrafter"/>
</dbReference>
<keyword evidence="7" id="KW-0676">Redox-active center</keyword>
<evidence type="ECO:0000256" key="5">
    <source>
        <dbReference type="ARBA" id="ARBA00022824"/>
    </source>
</evidence>
<comment type="similarity">
    <text evidence="3">Belongs to the protein disulfide isomerase family.</text>
</comment>
<dbReference type="Proteomes" id="UP001285441">
    <property type="component" value="Unassembled WGS sequence"/>
</dbReference>
<evidence type="ECO:0000313" key="8">
    <source>
        <dbReference type="EMBL" id="KAK3372677.1"/>
    </source>
</evidence>
<name>A0AAE0KAS8_9PEZI</name>
<dbReference type="SUPFAM" id="SSF52833">
    <property type="entry name" value="Thioredoxin-like"/>
    <property type="match status" value="2"/>
</dbReference>
<dbReference type="GO" id="GO:0005788">
    <property type="term" value="C:endoplasmic reticulum lumen"/>
    <property type="evidence" value="ECO:0007669"/>
    <property type="project" value="UniProtKB-SubCell"/>
</dbReference>
<comment type="caution">
    <text evidence="8">The sequence shown here is derived from an EMBL/GenBank/DDBJ whole genome shotgun (WGS) entry which is preliminary data.</text>
</comment>
<sequence>MATCAFCRAPTSGEGACAGADRLQELEADWAVVVRDAAQDAQVSSIDCAVEAAVCIGMDVLAYPAIRLYHADGRVDRYRGPRKAAQILSFLPRASRPAVSEISPAALDSFLSLDDVVFTAEFLPSDASLYEGHYRRLASQYHDRFSFAVLPPSQQQQSVVRCRNNPNDENFTLKELWLVGALDELVTQCTTPLIRELGRKEIAELGQVAARAGKTMVVHYFATSDKEKDAYKTEMQSLAKKYSDELLFTIIDANEHPAMPEMAGLPAGMVTGISIENLRTGQVFPHAVKEDGISAVALEAFLGDVVNGAAKAWDGHRSGDGPVHNEL</sequence>